<dbReference type="EMBL" id="JABMIG020000494">
    <property type="protein sequence ID" value="KAL3776393.1"/>
    <property type="molecule type" value="Genomic_DNA"/>
</dbReference>
<comment type="caution">
    <text evidence="4">The sequence shown here is derived from an EMBL/GenBank/DDBJ whole genome shotgun (WGS) entry which is preliminary data.</text>
</comment>
<proteinExistence type="predicted"/>
<feature type="compositionally biased region" description="Acidic residues" evidence="3">
    <location>
        <begin position="306"/>
        <end position="344"/>
    </location>
</feature>
<evidence type="ECO:0000256" key="1">
    <source>
        <dbReference type="ARBA" id="ARBA00022737"/>
    </source>
</evidence>
<evidence type="ECO:0000313" key="5">
    <source>
        <dbReference type="Proteomes" id="UP001516023"/>
    </source>
</evidence>
<feature type="compositionally biased region" description="Polar residues" evidence="3">
    <location>
        <begin position="977"/>
        <end position="990"/>
    </location>
</feature>
<gene>
    <name evidence="4" type="ORF">HJC23_013301</name>
</gene>
<evidence type="ECO:0000256" key="2">
    <source>
        <dbReference type="SAM" id="Coils"/>
    </source>
</evidence>
<dbReference type="Proteomes" id="UP001516023">
    <property type="component" value="Unassembled WGS sequence"/>
</dbReference>
<feature type="compositionally biased region" description="Basic and acidic residues" evidence="3">
    <location>
        <begin position="665"/>
        <end position="696"/>
    </location>
</feature>
<dbReference type="InterPro" id="IPR003409">
    <property type="entry name" value="MORN"/>
</dbReference>
<feature type="compositionally biased region" description="Basic and acidic residues" evidence="3">
    <location>
        <begin position="36"/>
        <end position="51"/>
    </location>
</feature>
<feature type="compositionally biased region" description="Low complexity" evidence="3">
    <location>
        <begin position="920"/>
        <end position="929"/>
    </location>
</feature>
<feature type="region of interest" description="Disordered" evidence="3">
    <location>
        <begin position="238"/>
        <end position="344"/>
    </location>
</feature>
<feature type="region of interest" description="Disordered" evidence="3">
    <location>
        <begin position="855"/>
        <end position="990"/>
    </location>
</feature>
<dbReference type="SUPFAM" id="SSF82185">
    <property type="entry name" value="Histone H3 K4-specific methyltransferase SET7/9 N-terminal domain"/>
    <property type="match status" value="1"/>
</dbReference>
<dbReference type="Gene3D" id="2.20.110.10">
    <property type="entry name" value="Histone H3 K4-specific methyltransferase SET7/9 N-terminal domain"/>
    <property type="match status" value="1"/>
</dbReference>
<reference evidence="4 5" key="1">
    <citation type="journal article" date="2020" name="G3 (Bethesda)">
        <title>Improved Reference Genome for Cyclotella cryptica CCMP332, a Model for Cell Wall Morphogenesis, Salinity Adaptation, and Lipid Production in Diatoms (Bacillariophyta).</title>
        <authorList>
            <person name="Roberts W.R."/>
            <person name="Downey K.M."/>
            <person name="Ruck E.C."/>
            <person name="Traller J.C."/>
            <person name="Alverson A.J."/>
        </authorList>
    </citation>
    <scope>NUCLEOTIDE SEQUENCE [LARGE SCALE GENOMIC DNA]</scope>
    <source>
        <strain evidence="4 5">CCMP332</strain>
    </source>
</reference>
<feature type="compositionally biased region" description="Polar residues" evidence="3">
    <location>
        <begin position="181"/>
        <end position="193"/>
    </location>
</feature>
<feature type="compositionally biased region" description="Low complexity" evidence="3">
    <location>
        <begin position="711"/>
        <end position="725"/>
    </location>
</feature>
<feature type="region of interest" description="Disordered" evidence="3">
    <location>
        <begin position="589"/>
        <end position="771"/>
    </location>
</feature>
<accession>A0ABD3NLK2</accession>
<dbReference type="Pfam" id="PF02493">
    <property type="entry name" value="MORN"/>
    <property type="match status" value="3"/>
</dbReference>
<feature type="compositionally biased region" description="Acidic residues" evidence="3">
    <location>
        <begin position="726"/>
        <end position="736"/>
    </location>
</feature>
<feature type="compositionally biased region" description="Basic residues" evidence="3">
    <location>
        <begin position="240"/>
        <end position="262"/>
    </location>
</feature>
<feature type="compositionally biased region" description="Low complexity" evidence="3">
    <location>
        <begin position="129"/>
        <end position="141"/>
    </location>
</feature>
<feature type="compositionally biased region" description="Basic and acidic residues" evidence="3">
    <location>
        <begin position="72"/>
        <end position="93"/>
    </location>
</feature>
<keyword evidence="1" id="KW-0677">Repeat</keyword>
<feature type="region of interest" description="Disordered" evidence="3">
    <location>
        <begin position="806"/>
        <end position="842"/>
    </location>
</feature>
<protein>
    <submittedName>
        <fullName evidence="4">Uncharacterized protein</fullName>
    </submittedName>
</protein>
<name>A0ABD3NLK2_9STRA</name>
<evidence type="ECO:0000313" key="4">
    <source>
        <dbReference type="EMBL" id="KAL3776393.1"/>
    </source>
</evidence>
<feature type="compositionally biased region" description="Polar residues" evidence="3">
    <location>
        <begin position="623"/>
        <end position="637"/>
    </location>
</feature>
<feature type="compositionally biased region" description="Polar residues" evidence="3">
    <location>
        <begin position="602"/>
        <end position="614"/>
    </location>
</feature>
<feature type="compositionally biased region" description="Polar residues" evidence="3">
    <location>
        <begin position="1"/>
        <end position="11"/>
    </location>
</feature>
<feature type="compositionally biased region" description="Low complexity" evidence="3">
    <location>
        <begin position="856"/>
        <end position="893"/>
    </location>
</feature>
<organism evidence="4 5">
    <name type="scientific">Cyclotella cryptica</name>
    <dbReference type="NCBI Taxonomy" id="29204"/>
    <lineage>
        <taxon>Eukaryota</taxon>
        <taxon>Sar</taxon>
        <taxon>Stramenopiles</taxon>
        <taxon>Ochrophyta</taxon>
        <taxon>Bacillariophyta</taxon>
        <taxon>Coscinodiscophyceae</taxon>
        <taxon>Thalassiosirophycidae</taxon>
        <taxon>Stephanodiscales</taxon>
        <taxon>Stephanodiscaceae</taxon>
        <taxon>Cyclotella</taxon>
    </lineage>
</organism>
<feature type="compositionally biased region" description="Low complexity" evidence="3">
    <location>
        <begin position="155"/>
        <end position="168"/>
    </location>
</feature>
<feature type="compositionally biased region" description="Polar residues" evidence="3">
    <location>
        <begin position="20"/>
        <end position="35"/>
    </location>
</feature>
<dbReference type="PANTHER" id="PTHR43215">
    <property type="entry name" value="RADIAL SPOKE HEAD 1 HOMOLOG"/>
    <property type="match status" value="1"/>
</dbReference>
<keyword evidence="5" id="KW-1185">Reference proteome</keyword>
<dbReference type="AlphaFoldDB" id="A0ABD3NLK2"/>
<feature type="coiled-coil region" evidence="2">
    <location>
        <begin position="480"/>
        <end position="514"/>
    </location>
</feature>
<dbReference type="SMART" id="SM00698">
    <property type="entry name" value="MORN"/>
    <property type="match status" value="3"/>
</dbReference>
<sequence>MPEQMNYSTYGRSRRRSNRPTKNQPKRSTATSAVDHSSRQNRVVDPKDKKIMTSAPHSIRRRSDPDGAYCVSREKRAGGNKDAKDRDRNDSRGRPQSQSRAVVRGKSQPPSAKPLPPPPRRRSGSEANSSMRQSRSTTRSPSPKPRSNKAEPSTSQRRASSVRPSRPRTQTFSEQRHRSNSLKSCRSTKSCVSTKSEMTKLTSQLSEFDLKTQNRAAVKNKSAKNYLISKISTLSIIGGCKKKHSKPPQRRRQMPRNTRNRRANTSTSKVVPKLSVKQVYQVEDGSCTYRSEEDMSSSDSSSSYESESEFESSSEFDEYFSDSSSDEDEEEESIESSSDSEEEDIYNVLQKSVTSFVEDEFVTDNEISGAEELDNSEETRSAAVSARSKALIHTLESENAALRASVVALRADWETIVNKMKQIQDGDDAAPEEVTEKSPNLDAIHELRNQALESLNQKMSQDILERKKREADLKTYKECVEELLCENERLYDSIIALSQEREEILQELTSLRKEAVTSLEESHHSGLFMADEDIAKSHEECVDDISALLNRVTKDLSNENNPKKVGNMGNVILQLVSKIMTHRVDIENARSSNDTEGGDAPANNTSISPDSSALTVRRESSRKSSTGTNTDESTNTPPACRRLNSDYSESSGRRTSEYSNSSRRRSSECSESPRRRGSEYSEASRRRSSEYSEASRRRSSGYSDSSRRRSSMYSDSSRPSYSDYSSDSDSEDEERLDEFNVINASMNSLFDGASPSVSSTQDRDVDPPDLGIIYEMFDGSDSDTSSPLPARSKKHSWYNAVRSVASRMRKNDKQRTGMHFVEDEDEVITRDSRSRRSSVASHFSDVELTYYPEIMSRCSPSTASRSSSLRTSRSSKSPRQTSFASSTSSNFSSIKEDDEISLEEDRTESRGKGGGNRSPVSSVSSNASANKEDDEVQFEKDVSELNEDDESQFSVGTPPPPEQSEEKEDTPAGSIATRKSSNATSNPTIKMRRTLSTCASVSNYDSEVDNTSYATSGSESTKERKGITITVVSRSSRFMTLPSSRSHTYVTFFTASLLKDQIDQVLQEQYYESMQEINRSMSSVTTKISSGAKKKRQKYQGDINEEGERHGYGIYKSKNGNEYRGEWQHNKRVGLGVVKIGNGDVFEGQFDNNMKNGIGVYHYVDGECDLSRYVDDQRVGDSLRYTHDRKRAFLLMEDSSSKELSLDEASMEARGMGVIIQL</sequence>
<feature type="region of interest" description="Disordered" evidence="3">
    <location>
        <begin position="1"/>
        <end position="193"/>
    </location>
</feature>
<evidence type="ECO:0000256" key="3">
    <source>
        <dbReference type="SAM" id="MobiDB-lite"/>
    </source>
</evidence>
<dbReference type="PANTHER" id="PTHR43215:SF14">
    <property type="entry name" value="RADIAL SPOKE HEAD 1 HOMOLOG"/>
    <property type="match status" value="1"/>
</dbReference>
<keyword evidence="2" id="KW-0175">Coiled coil</keyword>